<keyword evidence="5 13" id="KW-0032">Aminotransferase</keyword>
<evidence type="ECO:0000259" key="12">
    <source>
        <dbReference type="Pfam" id="PF00155"/>
    </source>
</evidence>
<keyword evidence="9" id="KW-0368">Histidine biosynthesis</keyword>
<organism evidence="13 14">
    <name type="scientific">Acidianus manzaensis</name>
    <dbReference type="NCBI Taxonomy" id="282676"/>
    <lineage>
        <taxon>Archaea</taxon>
        <taxon>Thermoproteota</taxon>
        <taxon>Thermoprotei</taxon>
        <taxon>Sulfolobales</taxon>
        <taxon>Sulfolobaceae</taxon>
        <taxon>Acidianus</taxon>
    </lineage>
</organism>
<dbReference type="CDD" id="cd00609">
    <property type="entry name" value="AAT_like"/>
    <property type="match status" value="1"/>
</dbReference>
<comment type="pathway">
    <text evidence="2">Amino-acid biosynthesis; L-histidine biosynthesis; L-histidine from 5-phospho-alpha-D-ribose 1-diphosphate: step 7/9.</text>
</comment>
<dbReference type="RefSeq" id="WP_148691885.1">
    <property type="nucleotide sequence ID" value="NZ_CP020477.1"/>
</dbReference>
<proteinExistence type="inferred from homology"/>
<dbReference type="GeneID" id="41591000"/>
<evidence type="ECO:0000256" key="11">
    <source>
        <dbReference type="RuleBase" id="RU003693"/>
    </source>
</evidence>
<comment type="similarity">
    <text evidence="3">Belongs to the class-II pyridoxal-phosphate-dependent aminotransferase family. Histidinol-phosphate aminotransferase subfamily.</text>
</comment>
<dbReference type="Proteomes" id="UP000193404">
    <property type="component" value="Chromosome"/>
</dbReference>
<evidence type="ECO:0000256" key="9">
    <source>
        <dbReference type="ARBA" id="ARBA00023102"/>
    </source>
</evidence>
<dbReference type="PANTHER" id="PTHR43643:SF6">
    <property type="entry name" value="HISTIDINOL-PHOSPHATE AMINOTRANSFERASE"/>
    <property type="match status" value="1"/>
</dbReference>
<keyword evidence="6" id="KW-0028">Amino-acid biosynthesis</keyword>
<evidence type="ECO:0000313" key="13">
    <source>
        <dbReference type="EMBL" id="ARM76102.1"/>
    </source>
</evidence>
<reference evidence="13 14" key="1">
    <citation type="submission" date="2017-03" db="EMBL/GenBank/DDBJ databases">
        <title>Sulfur activation and transportation mechanism of thermophilic Archaea Acidianus manzaensis YN-25.</title>
        <authorList>
            <person name="Ma Y."/>
            <person name="Yang Y."/>
            <person name="Xia J."/>
        </authorList>
    </citation>
    <scope>NUCLEOTIDE SEQUENCE [LARGE SCALE GENOMIC DNA]</scope>
    <source>
        <strain evidence="13 14">YN-25</strain>
    </source>
</reference>
<keyword evidence="8 11" id="KW-0663">Pyridoxal phosphate</keyword>
<evidence type="ECO:0000256" key="8">
    <source>
        <dbReference type="ARBA" id="ARBA00022898"/>
    </source>
</evidence>
<dbReference type="EMBL" id="CP020477">
    <property type="protein sequence ID" value="ARM76102.1"/>
    <property type="molecule type" value="Genomic_DNA"/>
</dbReference>
<evidence type="ECO:0000256" key="5">
    <source>
        <dbReference type="ARBA" id="ARBA00022576"/>
    </source>
</evidence>
<gene>
    <name evidence="13" type="ORF">B6F84_08745</name>
</gene>
<dbReference type="AlphaFoldDB" id="A0A1W6K0V0"/>
<dbReference type="EC" id="2.6.1.9" evidence="4"/>
<dbReference type="InterPro" id="IPR015424">
    <property type="entry name" value="PyrdxlP-dep_Trfase"/>
</dbReference>
<comment type="catalytic activity">
    <reaction evidence="10">
        <text>L-histidinol phosphate + 2-oxoglutarate = 3-(imidazol-4-yl)-2-oxopropyl phosphate + L-glutamate</text>
        <dbReference type="Rhea" id="RHEA:23744"/>
        <dbReference type="ChEBI" id="CHEBI:16810"/>
        <dbReference type="ChEBI" id="CHEBI:29985"/>
        <dbReference type="ChEBI" id="CHEBI:57766"/>
        <dbReference type="ChEBI" id="CHEBI:57980"/>
        <dbReference type="EC" id="2.6.1.9"/>
    </reaction>
</comment>
<evidence type="ECO:0000256" key="3">
    <source>
        <dbReference type="ARBA" id="ARBA00007970"/>
    </source>
</evidence>
<dbReference type="Pfam" id="PF00155">
    <property type="entry name" value="Aminotran_1_2"/>
    <property type="match status" value="1"/>
</dbReference>
<dbReference type="InterPro" id="IPR050106">
    <property type="entry name" value="HistidinolP_aminotransfase"/>
</dbReference>
<evidence type="ECO:0000256" key="2">
    <source>
        <dbReference type="ARBA" id="ARBA00005011"/>
    </source>
</evidence>
<sequence>MKHGGVEWIKGKPSDIDDFSVNLNPLGVPDFVKELINDAIRNRIYELYPDNYKSLKENIAEIYNVDPDFIGVFNGATEVIRLLDPAVVEEPNFLEYPRKWIYFAREEDSRFLYSLQGDETIISNPNNPTGSKINISEIKEFLDNGKKLVVDESFADISDVESAIPLVKDYENLLVVSTFTKSFSVPGLRLGFSIGRKSEYLEKKAIPWRVNSIAYYVFANVDSKEVRLFFAKSKEYVRKLREDMIFKLPGKVYASSAPYVLVKFNMPIAEINTKLKVFKIRDCSNYIGLNNYYGRISVKRNFSSFVNLLNAILAGKDL</sequence>
<dbReference type="InterPro" id="IPR001917">
    <property type="entry name" value="Aminotrans_II_pyridoxalP_BS"/>
</dbReference>
<dbReference type="InterPro" id="IPR004839">
    <property type="entry name" value="Aminotransferase_I/II_large"/>
</dbReference>
<name>A0A1W6K0V0_9CREN</name>
<evidence type="ECO:0000256" key="6">
    <source>
        <dbReference type="ARBA" id="ARBA00022605"/>
    </source>
</evidence>
<dbReference type="InterPro" id="IPR015422">
    <property type="entry name" value="PyrdxlP-dep_Trfase_small"/>
</dbReference>
<evidence type="ECO:0000256" key="7">
    <source>
        <dbReference type="ARBA" id="ARBA00022679"/>
    </source>
</evidence>
<dbReference type="SUPFAM" id="SSF53383">
    <property type="entry name" value="PLP-dependent transferases"/>
    <property type="match status" value="1"/>
</dbReference>
<evidence type="ECO:0000256" key="4">
    <source>
        <dbReference type="ARBA" id="ARBA00012748"/>
    </source>
</evidence>
<dbReference type="Gene3D" id="3.90.1150.10">
    <property type="entry name" value="Aspartate Aminotransferase, domain 1"/>
    <property type="match status" value="1"/>
</dbReference>
<dbReference type="STRING" id="282676.B6F84_08745"/>
<dbReference type="GO" id="GO:0000105">
    <property type="term" value="P:L-histidine biosynthetic process"/>
    <property type="evidence" value="ECO:0007669"/>
    <property type="project" value="UniProtKB-KW"/>
</dbReference>
<accession>A0A1W6K0V0</accession>
<dbReference type="KEGG" id="aman:B6F84_08745"/>
<comment type="cofactor">
    <cofactor evidence="1 11">
        <name>pyridoxal 5'-phosphate</name>
        <dbReference type="ChEBI" id="CHEBI:597326"/>
    </cofactor>
</comment>
<dbReference type="GO" id="GO:0004400">
    <property type="term" value="F:histidinol-phosphate transaminase activity"/>
    <property type="evidence" value="ECO:0007669"/>
    <property type="project" value="UniProtKB-EC"/>
</dbReference>
<dbReference type="GO" id="GO:0030170">
    <property type="term" value="F:pyridoxal phosphate binding"/>
    <property type="evidence" value="ECO:0007669"/>
    <property type="project" value="InterPro"/>
</dbReference>
<evidence type="ECO:0000313" key="14">
    <source>
        <dbReference type="Proteomes" id="UP000193404"/>
    </source>
</evidence>
<dbReference type="PANTHER" id="PTHR43643">
    <property type="entry name" value="HISTIDINOL-PHOSPHATE AMINOTRANSFERASE 2"/>
    <property type="match status" value="1"/>
</dbReference>
<dbReference type="OrthoDB" id="372018at2157"/>
<evidence type="ECO:0000256" key="10">
    <source>
        <dbReference type="ARBA" id="ARBA00047481"/>
    </source>
</evidence>
<keyword evidence="14" id="KW-1185">Reference proteome</keyword>
<dbReference type="Gene3D" id="3.40.640.10">
    <property type="entry name" value="Type I PLP-dependent aspartate aminotransferase-like (Major domain)"/>
    <property type="match status" value="1"/>
</dbReference>
<feature type="domain" description="Aminotransferase class I/classII large" evidence="12">
    <location>
        <begin position="121"/>
        <end position="200"/>
    </location>
</feature>
<keyword evidence="7 13" id="KW-0808">Transferase</keyword>
<evidence type="ECO:0000256" key="1">
    <source>
        <dbReference type="ARBA" id="ARBA00001933"/>
    </source>
</evidence>
<dbReference type="InterPro" id="IPR015421">
    <property type="entry name" value="PyrdxlP-dep_Trfase_major"/>
</dbReference>
<protein>
    <recommendedName>
        <fullName evidence="4">histidinol-phosphate transaminase</fullName>
        <ecNumber evidence="4">2.6.1.9</ecNumber>
    </recommendedName>
</protein>
<dbReference type="PROSITE" id="PS00599">
    <property type="entry name" value="AA_TRANSFER_CLASS_2"/>
    <property type="match status" value="1"/>
</dbReference>